<feature type="active site" description="Charge relay system" evidence="5">
    <location>
        <position position="288"/>
    </location>
</feature>
<dbReference type="InterPro" id="IPR050131">
    <property type="entry name" value="Peptidase_S8_subtilisin-like"/>
</dbReference>
<dbReference type="InterPro" id="IPR023828">
    <property type="entry name" value="Peptidase_S8_Ser-AS"/>
</dbReference>
<comment type="similarity">
    <text evidence="1 5">Belongs to the peptidase S8 family.</text>
</comment>
<protein>
    <submittedName>
        <fullName evidence="7">S8 family serine peptidase</fullName>
    </submittedName>
</protein>
<dbReference type="InterPro" id="IPR000209">
    <property type="entry name" value="Peptidase_S8/S53_dom"/>
</dbReference>
<keyword evidence="8" id="KW-1185">Reference proteome</keyword>
<evidence type="ECO:0000313" key="7">
    <source>
        <dbReference type="EMBL" id="MDN3713651.1"/>
    </source>
</evidence>
<dbReference type="Proteomes" id="UP001243846">
    <property type="component" value="Unassembled WGS sequence"/>
</dbReference>
<dbReference type="InterPro" id="IPR015500">
    <property type="entry name" value="Peptidase_S8_subtilisin-rel"/>
</dbReference>
<gene>
    <name evidence="7" type="ORF">QWZ10_21305</name>
</gene>
<evidence type="ECO:0000256" key="2">
    <source>
        <dbReference type="ARBA" id="ARBA00022670"/>
    </source>
</evidence>
<dbReference type="SUPFAM" id="SSF52743">
    <property type="entry name" value="Subtilisin-like"/>
    <property type="match status" value="1"/>
</dbReference>
<feature type="active site" description="Charge relay system" evidence="5">
    <location>
        <position position="102"/>
    </location>
</feature>
<evidence type="ECO:0000256" key="5">
    <source>
        <dbReference type="PROSITE-ProRule" id="PRU01240"/>
    </source>
</evidence>
<evidence type="ECO:0000313" key="8">
    <source>
        <dbReference type="Proteomes" id="UP001243846"/>
    </source>
</evidence>
<dbReference type="InterPro" id="IPR022398">
    <property type="entry name" value="Peptidase_S8_His-AS"/>
</dbReference>
<dbReference type="CDD" id="cd05561">
    <property type="entry name" value="Peptidases_S8_4"/>
    <property type="match status" value="1"/>
</dbReference>
<evidence type="ECO:0000256" key="4">
    <source>
        <dbReference type="ARBA" id="ARBA00022825"/>
    </source>
</evidence>
<organism evidence="7 8">
    <name type="scientific">Paracoccus cavernae</name>
    <dbReference type="NCBI Taxonomy" id="1571207"/>
    <lineage>
        <taxon>Bacteria</taxon>
        <taxon>Pseudomonadati</taxon>
        <taxon>Pseudomonadota</taxon>
        <taxon>Alphaproteobacteria</taxon>
        <taxon>Rhodobacterales</taxon>
        <taxon>Paracoccaceae</taxon>
        <taxon>Paracoccus</taxon>
    </lineage>
</organism>
<keyword evidence="2 5" id="KW-0645">Protease</keyword>
<feature type="domain" description="Peptidase S8/S53" evidence="6">
    <location>
        <begin position="96"/>
        <end position="336"/>
    </location>
</feature>
<feature type="active site" description="Charge relay system" evidence="5">
    <location>
        <position position="133"/>
    </location>
</feature>
<dbReference type="PRINTS" id="PR00723">
    <property type="entry name" value="SUBTILISIN"/>
</dbReference>
<dbReference type="PROSITE" id="PS00137">
    <property type="entry name" value="SUBTILASE_HIS"/>
    <property type="match status" value="1"/>
</dbReference>
<keyword evidence="3 5" id="KW-0378">Hydrolase</keyword>
<dbReference type="Pfam" id="PF00082">
    <property type="entry name" value="Peptidase_S8"/>
    <property type="match status" value="1"/>
</dbReference>
<sequence>MIESDIARLESEGFALLQTRVLVDGAMSHRLRKPARLSMLQARAHLRQELGKPADFNHYYRPNKDAANPPACKGSACPAREMLDWPQATSGCGTPPLIGMVDTGLNPDHAVFADAAIELHRIGPKANASGLIHGTAVASLLVGDPTSRTPGLVPGARLIAVDAFHKAKSDERMDAFSLIEALDLLAQKGVRIINLSFAGPENAALAEQLRALDHQGIVLVAAAGNSGPAAKPAYPAAYDFVVAVTAVDRRSQIYRRANRGEHIDLAAPGVEVWTATSVSGARTQTGTSFAAPFVTAAAALLLQKNPQMTPSEVRRALENGATDLGRQGPDAVFGHGLIAPPNPCS</sequence>
<dbReference type="RefSeq" id="WP_377788205.1">
    <property type="nucleotide sequence ID" value="NZ_JBHUOC010000006.1"/>
</dbReference>
<dbReference type="PANTHER" id="PTHR43806:SF11">
    <property type="entry name" value="CEREVISIN-RELATED"/>
    <property type="match status" value="1"/>
</dbReference>
<accession>A0ABT8DBC5</accession>
<keyword evidence="4 5" id="KW-0720">Serine protease</keyword>
<dbReference type="Gene3D" id="3.40.50.200">
    <property type="entry name" value="Peptidase S8/S53 domain"/>
    <property type="match status" value="1"/>
</dbReference>
<name>A0ABT8DBC5_9RHOB</name>
<evidence type="ECO:0000259" key="6">
    <source>
        <dbReference type="Pfam" id="PF00082"/>
    </source>
</evidence>
<dbReference type="PROSITE" id="PS00138">
    <property type="entry name" value="SUBTILASE_SER"/>
    <property type="match status" value="1"/>
</dbReference>
<dbReference type="PANTHER" id="PTHR43806">
    <property type="entry name" value="PEPTIDASE S8"/>
    <property type="match status" value="1"/>
</dbReference>
<reference evidence="8" key="1">
    <citation type="journal article" date="2019" name="Int. J. Syst. Evol. Microbiol.">
        <title>The Global Catalogue of Microorganisms (GCM) 10K type strain sequencing project: providing services to taxonomists for standard genome sequencing and annotation.</title>
        <authorList>
            <consortium name="The Broad Institute Genomics Platform"/>
            <consortium name="The Broad Institute Genome Sequencing Center for Infectious Disease"/>
            <person name="Wu L."/>
            <person name="Ma J."/>
        </authorList>
    </citation>
    <scope>NUCLEOTIDE SEQUENCE [LARGE SCALE GENOMIC DNA]</scope>
    <source>
        <strain evidence="8">CECT 8482</strain>
    </source>
</reference>
<proteinExistence type="inferred from homology"/>
<comment type="caution">
    <text evidence="7">The sequence shown here is derived from an EMBL/GenBank/DDBJ whole genome shotgun (WGS) entry which is preliminary data.</text>
</comment>
<dbReference type="InterPro" id="IPR036852">
    <property type="entry name" value="Peptidase_S8/S53_dom_sf"/>
</dbReference>
<evidence type="ECO:0000256" key="1">
    <source>
        <dbReference type="ARBA" id="ARBA00011073"/>
    </source>
</evidence>
<dbReference type="PROSITE" id="PS51892">
    <property type="entry name" value="SUBTILASE"/>
    <property type="match status" value="1"/>
</dbReference>
<dbReference type="EMBL" id="JAUFRC010000002">
    <property type="protein sequence ID" value="MDN3713651.1"/>
    <property type="molecule type" value="Genomic_DNA"/>
</dbReference>
<evidence type="ECO:0000256" key="3">
    <source>
        <dbReference type="ARBA" id="ARBA00022801"/>
    </source>
</evidence>